<protein>
    <submittedName>
        <fullName evidence="2">Uncharacterized protein</fullName>
    </submittedName>
</protein>
<sequence length="182" mass="20323">MWGEVETTNGKPPGIPSLVTSVSLPWHQTTNNAEKAPNLSCSETNQNAVPQTYSIPAVELSDRREDQYDNTWPGCEHQNTGYYSHEDDQEHILELDPVTGKFVPQSDVWGRKKAMTDGSNESCRTGKRKNEDQRKTRYGTFHLHMGQMMVLMYSGNTRGTHVFCYGHPLASLTAAMGTGNTT</sequence>
<comment type="caution">
    <text evidence="2">The sequence shown here is derived from an EMBL/GenBank/DDBJ whole genome shotgun (WGS) entry which is preliminary data.</text>
</comment>
<feature type="region of interest" description="Disordered" evidence="1">
    <location>
        <begin position="113"/>
        <end position="136"/>
    </location>
</feature>
<dbReference type="AlphaFoldDB" id="A0AAN7B8L2"/>
<reference evidence="2" key="1">
    <citation type="journal article" date="2023" name="Mol. Phylogenet. Evol.">
        <title>Genome-scale phylogeny and comparative genomics of the fungal order Sordariales.</title>
        <authorList>
            <person name="Hensen N."/>
            <person name="Bonometti L."/>
            <person name="Westerberg I."/>
            <person name="Brannstrom I.O."/>
            <person name="Guillou S."/>
            <person name="Cros-Aarteil S."/>
            <person name="Calhoun S."/>
            <person name="Haridas S."/>
            <person name="Kuo A."/>
            <person name="Mondo S."/>
            <person name="Pangilinan J."/>
            <person name="Riley R."/>
            <person name="LaButti K."/>
            <person name="Andreopoulos B."/>
            <person name="Lipzen A."/>
            <person name="Chen C."/>
            <person name="Yan M."/>
            <person name="Daum C."/>
            <person name="Ng V."/>
            <person name="Clum A."/>
            <person name="Steindorff A."/>
            <person name="Ohm R.A."/>
            <person name="Martin F."/>
            <person name="Silar P."/>
            <person name="Natvig D.O."/>
            <person name="Lalanne C."/>
            <person name="Gautier V."/>
            <person name="Ament-Velasquez S.L."/>
            <person name="Kruys A."/>
            <person name="Hutchinson M.I."/>
            <person name="Powell A.J."/>
            <person name="Barry K."/>
            <person name="Miller A.N."/>
            <person name="Grigoriev I.V."/>
            <person name="Debuchy R."/>
            <person name="Gladieux P."/>
            <person name="Hiltunen Thoren M."/>
            <person name="Johannesson H."/>
        </authorList>
    </citation>
    <scope>NUCLEOTIDE SEQUENCE</scope>
    <source>
        <strain evidence="2">PSN293</strain>
    </source>
</reference>
<proteinExistence type="predicted"/>
<dbReference type="Proteomes" id="UP001301769">
    <property type="component" value="Unassembled WGS sequence"/>
</dbReference>
<name>A0AAN7B8L2_9PEZI</name>
<accession>A0AAN7B8L2</accession>
<keyword evidence="3" id="KW-1185">Reference proteome</keyword>
<organism evidence="2 3">
    <name type="scientific">Rhypophila decipiens</name>
    <dbReference type="NCBI Taxonomy" id="261697"/>
    <lineage>
        <taxon>Eukaryota</taxon>
        <taxon>Fungi</taxon>
        <taxon>Dikarya</taxon>
        <taxon>Ascomycota</taxon>
        <taxon>Pezizomycotina</taxon>
        <taxon>Sordariomycetes</taxon>
        <taxon>Sordariomycetidae</taxon>
        <taxon>Sordariales</taxon>
        <taxon>Naviculisporaceae</taxon>
        <taxon>Rhypophila</taxon>
    </lineage>
</organism>
<dbReference type="EMBL" id="MU858065">
    <property type="protein sequence ID" value="KAK4216741.1"/>
    <property type="molecule type" value="Genomic_DNA"/>
</dbReference>
<gene>
    <name evidence="2" type="ORF">QBC37DRAFT_397320</name>
</gene>
<reference evidence="2" key="2">
    <citation type="submission" date="2023-05" db="EMBL/GenBank/DDBJ databases">
        <authorList>
            <consortium name="Lawrence Berkeley National Laboratory"/>
            <person name="Steindorff A."/>
            <person name="Hensen N."/>
            <person name="Bonometti L."/>
            <person name="Westerberg I."/>
            <person name="Brannstrom I.O."/>
            <person name="Guillou S."/>
            <person name="Cros-Aarteil S."/>
            <person name="Calhoun S."/>
            <person name="Haridas S."/>
            <person name="Kuo A."/>
            <person name="Mondo S."/>
            <person name="Pangilinan J."/>
            <person name="Riley R."/>
            <person name="Labutti K."/>
            <person name="Andreopoulos B."/>
            <person name="Lipzen A."/>
            <person name="Chen C."/>
            <person name="Yanf M."/>
            <person name="Daum C."/>
            <person name="Ng V."/>
            <person name="Clum A."/>
            <person name="Ohm R."/>
            <person name="Martin F."/>
            <person name="Silar P."/>
            <person name="Natvig D."/>
            <person name="Lalanne C."/>
            <person name="Gautier V."/>
            <person name="Ament-Velasquez S.L."/>
            <person name="Kruys A."/>
            <person name="Hutchinson M.I."/>
            <person name="Powell A.J."/>
            <person name="Barry K."/>
            <person name="Miller A.N."/>
            <person name="Grigoriev I.V."/>
            <person name="Debuchy R."/>
            <person name="Gladieux P."/>
            <person name="Thoren M.H."/>
            <person name="Johannesson H."/>
        </authorList>
    </citation>
    <scope>NUCLEOTIDE SEQUENCE</scope>
    <source>
        <strain evidence="2">PSN293</strain>
    </source>
</reference>
<evidence type="ECO:0000256" key="1">
    <source>
        <dbReference type="SAM" id="MobiDB-lite"/>
    </source>
</evidence>
<evidence type="ECO:0000313" key="2">
    <source>
        <dbReference type="EMBL" id="KAK4216741.1"/>
    </source>
</evidence>
<evidence type="ECO:0000313" key="3">
    <source>
        <dbReference type="Proteomes" id="UP001301769"/>
    </source>
</evidence>